<keyword evidence="1" id="KW-0732">Signal</keyword>
<accession>A0A3N3DTQ8</accession>
<feature type="chain" id="PRO_5018305225" evidence="1">
    <location>
        <begin position="20"/>
        <end position="410"/>
    </location>
</feature>
<reference evidence="2 3" key="1">
    <citation type="submission" date="2018-11" db="EMBL/GenBank/DDBJ databases">
        <title>Vibrio ponticus strain CAIM 1751 pathogenic for the snapper Lutjanus guttatus.</title>
        <authorList>
            <person name="Soto-Rodriguez S."/>
            <person name="Lozano-Olvera R."/>
            <person name="Gomez-Gil B."/>
        </authorList>
    </citation>
    <scope>NUCLEOTIDE SEQUENCE [LARGE SCALE GENOMIC DNA]</scope>
    <source>
        <strain evidence="2 3">CAIM 1751</strain>
    </source>
</reference>
<organism evidence="2 3">
    <name type="scientific">Vibrio ponticus</name>
    <dbReference type="NCBI Taxonomy" id="265668"/>
    <lineage>
        <taxon>Bacteria</taxon>
        <taxon>Pseudomonadati</taxon>
        <taxon>Pseudomonadota</taxon>
        <taxon>Gammaproteobacteria</taxon>
        <taxon>Vibrionales</taxon>
        <taxon>Vibrionaceae</taxon>
        <taxon>Vibrio</taxon>
    </lineage>
</organism>
<dbReference type="EMBL" id="RKIK01000108">
    <property type="protein sequence ID" value="ROV57873.1"/>
    <property type="molecule type" value="Genomic_DNA"/>
</dbReference>
<protein>
    <submittedName>
        <fullName evidence="2">Capsular biosynthesis protein CpsB</fullName>
    </submittedName>
</protein>
<evidence type="ECO:0000256" key="1">
    <source>
        <dbReference type="SAM" id="SignalP"/>
    </source>
</evidence>
<evidence type="ECO:0000313" key="2">
    <source>
        <dbReference type="EMBL" id="ROV57873.1"/>
    </source>
</evidence>
<sequence length="410" mass="46843">MKRVSKCILWLSGSLTSFASISSNSAGYITDSGIHIIPIIETKIEHIDNVGRLSESESIESSTVSILKPGVVFLSNRNGNRYELAYRLSSGSYFNSMDDSFLDHFVISHNTIQINPRNSFQLNYELTKGHEERGTGLLAGDELSKIATEPVRYTIHNVDFGYSFGSKGAKGKIESGLKYLRKDHINYREINNNDLARYSTRYKDFEQLGGSLAFYYRLSHSTQLIAQLELFDKNYSLAEPENNQSQDSFNSFYYFGAEWDVTGKTTGRLRLGLQNKDYESSARKDFSGLSWKGDLDWRPVEHSTISIMTGMEAEDSAQDSTYLDRMNFSSQWQHFWLSYFYTRVGFSLSKEDYSESERKDKLNNIDVSVGYSETEDADISMGWRYEKNDSTLNSNTYSQNVWYLSASLAF</sequence>
<dbReference type="Proteomes" id="UP000278792">
    <property type="component" value="Unassembled WGS sequence"/>
</dbReference>
<proteinExistence type="predicted"/>
<name>A0A3N3DTQ8_9VIBR</name>
<comment type="caution">
    <text evidence="2">The sequence shown here is derived from an EMBL/GenBank/DDBJ whole genome shotgun (WGS) entry which is preliminary data.</text>
</comment>
<evidence type="ECO:0000313" key="3">
    <source>
        <dbReference type="Proteomes" id="UP000278792"/>
    </source>
</evidence>
<dbReference type="InterPro" id="IPR018759">
    <property type="entry name" value="BBP2_2"/>
</dbReference>
<feature type="signal peptide" evidence="1">
    <location>
        <begin position="1"/>
        <end position="19"/>
    </location>
</feature>
<dbReference type="Pfam" id="PF10082">
    <property type="entry name" value="BBP2_2"/>
    <property type="match status" value="1"/>
</dbReference>
<dbReference type="RefSeq" id="WP_123783549.1">
    <property type="nucleotide sequence ID" value="NZ_RKIK01000108.1"/>
</dbReference>
<gene>
    <name evidence="2" type="ORF">EGH82_21020</name>
</gene>
<dbReference type="AlphaFoldDB" id="A0A3N3DTQ8"/>